<keyword evidence="6" id="KW-1185">Reference proteome</keyword>
<gene>
    <name evidence="5" type="ORF">V2H45_05970</name>
</gene>
<dbReference type="EMBL" id="JAZBJZ010000015">
    <property type="protein sequence ID" value="MEE3716288.1"/>
    <property type="molecule type" value="Genomic_DNA"/>
</dbReference>
<dbReference type="SUPFAM" id="SSF55785">
    <property type="entry name" value="PYP-like sensor domain (PAS domain)"/>
    <property type="match status" value="2"/>
</dbReference>
<evidence type="ECO:0000256" key="2">
    <source>
        <dbReference type="SAM" id="Phobius"/>
    </source>
</evidence>
<dbReference type="RefSeq" id="WP_330482715.1">
    <property type="nucleotide sequence ID" value="NZ_JAZBJZ010000015.1"/>
</dbReference>
<keyword evidence="2" id="KW-1133">Transmembrane helix</keyword>
<dbReference type="PROSITE" id="PS50113">
    <property type="entry name" value="PAC"/>
    <property type="match status" value="1"/>
</dbReference>
<dbReference type="InterPro" id="IPR001932">
    <property type="entry name" value="PPM-type_phosphatase-like_dom"/>
</dbReference>
<comment type="caution">
    <text evidence="5">The sequence shown here is derived from an EMBL/GenBank/DDBJ whole genome shotgun (WGS) entry which is preliminary data.</text>
</comment>
<dbReference type="SMART" id="SM00331">
    <property type="entry name" value="PP2C_SIG"/>
    <property type="match status" value="1"/>
</dbReference>
<dbReference type="PANTHER" id="PTHR43156">
    <property type="entry name" value="STAGE II SPORULATION PROTEIN E-RELATED"/>
    <property type="match status" value="1"/>
</dbReference>
<organism evidence="5 6">
    <name type="scientific">Tumidithrix elongata BACA0141</name>
    <dbReference type="NCBI Taxonomy" id="2716417"/>
    <lineage>
        <taxon>Bacteria</taxon>
        <taxon>Bacillati</taxon>
        <taxon>Cyanobacteriota</taxon>
        <taxon>Cyanophyceae</taxon>
        <taxon>Pseudanabaenales</taxon>
        <taxon>Pseudanabaenaceae</taxon>
        <taxon>Tumidithrix</taxon>
        <taxon>Tumidithrix elongata</taxon>
    </lineage>
</organism>
<proteinExistence type="predicted"/>
<dbReference type="Proteomes" id="UP001333818">
    <property type="component" value="Unassembled WGS sequence"/>
</dbReference>
<dbReference type="InterPro" id="IPR000700">
    <property type="entry name" value="PAS-assoc_C"/>
</dbReference>
<dbReference type="InterPro" id="IPR001610">
    <property type="entry name" value="PAC"/>
</dbReference>
<keyword evidence="1" id="KW-0378">Hydrolase</keyword>
<dbReference type="Gene3D" id="3.60.40.10">
    <property type="entry name" value="PPM-type phosphatase domain"/>
    <property type="match status" value="1"/>
</dbReference>
<sequence length="546" mass="61497">MSSLTLWLLGAIAGLIALLAMALYLGDRERRRLQDTLRQSEATSKALMSAMPDLLIRMKGDGTYLGIVSSDRLSVLNPELSSAGDVSIYDILQPDIAEQRMYHIRKALQMGEMQIYEQQIDIDGQIQHEEVRIVITGDNEVLNIIRDITDRKQAEEALRHNEERLRSLISNIPGAIYRCKINAVWLVDFISNSILDIAGYPAEDFIENRVRTLESIIDPDDREILMQTIHEALAKQQPYQVEYRISHQNGSTRWVQERGKGIFDTNGKPLYLDGAMFDITEQKQAEAIAAMNEQLKTENLRMGAELNIARQIQQMILPKPEELAIEGLDIAGYMEPADEVGGDYYDVLNTDGVVTISIGDVTGHGLESGLLMLMAQTAVRTLKEVREEDPVRFLSTLNRAIYKNVQRMDCNKNLSLLVLNYIDGKISISGQHEEMLVVRKNGAVERVDTIDLGFPIGLDDDIANFINLAIIELNFGDGVVLYTDGIPEAIDIQKKQYGIERLCRQVSENWHRSADEIKQAVIDDVSCHIGSQKVFDDITLLILKRL</sequence>
<reference evidence="5" key="1">
    <citation type="submission" date="2024-01" db="EMBL/GenBank/DDBJ databases">
        <title>Bank of Algae and Cyanobacteria of the Azores (BACA) strain genomes.</title>
        <authorList>
            <person name="Luz R."/>
            <person name="Cordeiro R."/>
            <person name="Fonseca A."/>
            <person name="Goncalves V."/>
        </authorList>
    </citation>
    <scope>NUCLEOTIDE SEQUENCE</scope>
    <source>
        <strain evidence="5">BACA0141</strain>
    </source>
</reference>
<dbReference type="InterPro" id="IPR052016">
    <property type="entry name" value="Bact_Sigma-Reg"/>
</dbReference>
<accession>A0AAW9PZB7</accession>
<feature type="transmembrane region" description="Helical" evidence="2">
    <location>
        <begin position="6"/>
        <end position="25"/>
    </location>
</feature>
<dbReference type="PANTHER" id="PTHR43156:SF2">
    <property type="entry name" value="STAGE II SPORULATION PROTEIN E"/>
    <property type="match status" value="1"/>
</dbReference>
<dbReference type="SMART" id="SM00086">
    <property type="entry name" value="PAC"/>
    <property type="match status" value="1"/>
</dbReference>
<dbReference type="Gene3D" id="3.30.450.20">
    <property type="entry name" value="PAS domain"/>
    <property type="match status" value="2"/>
</dbReference>
<dbReference type="GO" id="GO:0016791">
    <property type="term" value="F:phosphatase activity"/>
    <property type="evidence" value="ECO:0007669"/>
    <property type="project" value="TreeGrafter"/>
</dbReference>
<dbReference type="InterPro" id="IPR035965">
    <property type="entry name" value="PAS-like_dom_sf"/>
</dbReference>
<dbReference type="Gene3D" id="6.10.250.490">
    <property type="match status" value="1"/>
</dbReference>
<evidence type="ECO:0000313" key="5">
    <source>
        <dbReference type="EMBL" id="MEE3716288.1"/>
    </source>
</evidence>
<dbReference type="PROSITE" id="PS50112">
    <property type="entry name" value="PAS"/>
    <property type="match status" value="1"/>
</dbReference>
<protein>
    <submittedName>
        <fullName evidence="5">SpoIIE family protein phosphatase</fullName>
    </submittedName>
</protein>
<evidence type="ECO:0000256" key="1">
    <source>
        <dbReference type="ARBA" id="ARBA00022801"/>
    </source>
</evidence>
<dbReference type="InterPro" id="IPR036457">
    <property type="entry name" value="PPM-type-like_dom_sf"/>
</dbReference>
<feature type="domain" description="PAS" evidence="3">
    <location>
        <begin position="161"/>
        <end position="236"/>
    </location>
</feature>
<keyword evidence="2" id="KW-0472">Membrane</keyword>
<evidence type="ECO:0000259" key="3">
    <source>
        <dbReference type="PROSITE" id="PS50112"/>
    </source>
</evidence>
<keyword evidence="2" id="KW-0812">Transmembrane</keyword>
<feature type="domain" description="PAC" evidence="4">
    <location>
        <begin position="239"/>
        <end position="291"/>
    </location>
</feature>
<dbReference type="NCBIfam" id="TIGR00229">
    <property type="entry name" value="sensory_box"/>
    <property type="match status" value="1"/>
</dbReference>
<dbReference type="SMART" id="SM00091">
    <property type="entry name" value="PAS"/>
    <property type="match status" value="1"/>
</dbReference>
<dbReference type="InterPro" id="IPR000014">
    <property type="entry name" value="PAS"/>
</dbReference>
<evidence type="ECO:0000259" key="4">
    <source>
        <dbReference type="PROSITE" id="PS50113"/>
    </source>
</evidence>
<dbReference type="AlphaFoldDB" id="A0AAW9PZB7"/>
<dbReference type="Pfam" id="PF08447">
    <property type="entry name" value="PAS_3"/>
    <property type="match status" value="1"/>
</dbReference>
<evidence type="ECO:0000313" key="6">
    <source>
        <dbReference type="Proteomes" id="UP001333818"/>
    </source>
</evidence>
<dbReference type="InterPro" id="IPR013655">
    <property type="entry name" value="PAS_fold_3"/>
</dbReference>
<dbReference type="CDD" id="cd00130">
    <property type="entry name" value="PAS"/>
    <property type="match status" value="1"/>
</dbReference>
<name>A0AAW9PZB7_9CYAN</name>
<dbReference type="Pfam" id="PF07228">
    <property type="entry name" value="SpoIIE"/>
    <property type="match status" value="1"/>
</dbReference>